<reference evidence="2" key="1">
    <citation type="submission" date="2019-10" db="EMBL/GenBank/DDBJ databases">
        <authorList>
            <person name="Zhang R."/>
            <person name="Pan Y."/>
            <person name="Wang J."/>
            <person name="Ma R."/>
            <person name="Yu S."/>
        </authorList>
    </citation>
    <scope>NUCLEOTIDE SEQUENCE</scope>
    <source>
        <strain evidence="2">LA-IB0</strain>
        <tissue evidence="2">Leaf</tissue>
    </source>
</reference>
<dbReference type="SUPFAM" id="SSF53098">
    <property type="entry name" value="Ribonuclease H-like"/>
    <property type="match status" value="1"/>
</dbReference>
<evidence type="ECO:0000313" key="2">
    <source>
        <dbReference type="EMBL" id="KAG8382442.1"/>
    </source>
</evidence>
<name>A0AAV6XQW5_9LAMI</name>
<dbReference type="Proteomes" id="UP000826271">
    <property type="component" value="Unassembled WGS sequence"/>
</dbReference>
<dbReference type="InterPro" id="IPR052929">
    <property type="entry name" value="RNase_H-like_EbsB-rel"/>
</dbReference>
<evidence type="ECO:0000259" key="1">
    <source>
        <dbReference type="Pfam" id="PF13456"/>
    </source>
</evidence>
<dbReference type="InterPro" id="IPR012337">
    <property type="entry name" value="RNaseH-like_sf"/>
</dbReference>
<gene>
    <name evidence="2" type="ORF">BUALT_Bualt05G0077700</name>
</gene>
<dbReference type="AlphaFoldDB" id="A0AAV6XQW5"/>
<proteinExistence type="predicted"/>
<dbReference type="InterPro" id="IPR036397">
    <property type="entry name" value="RNaseH_sf"/>
</dbReference>
<dbReference type="GO" id="GO:0004523">
    <property type="term" value="F:RNA-DNA hybrid ribonuclease activity"/>
    <property type="evidence" value="ECO:0007669"/>
    <property type="project" value="InterPro"/>
</dbReference>
<dbReference type="InterPro" id="IPR044730">
    <property type="entry name" value="RNase_H-like_dom_plant"/>
</dbReference>
<evidence type="ECO:0000313" key="3">
    <source>
        <dbReference type="Proteomes" id="UP000826271"/>
    </source>
</evidence>
<accession>A0AAV6XQW5</accession>
<feature type="domain" description="RNase H type-1" evidence="1">
    <location>
        <begin position="27"/>
        <end position="149"/>
    </location>
</feature>
<dbReference type="Gene3D" id="3.30.420.10">
    <property type="entry name" value="Ribonuclease H-like superfamily/Ribonuclease H"/>
    <property type="match status" value="1"/>
</dbReference>
<dbReference type="GO" id="GO:0003676">
    <property type="term" value="F:nucleic acid binding"/>
    <property type="evidence" value="ECO:0007669"/>
    <property type="project" value="InterPro"/>
</dbReference>
<dbReference type="PANTHER" id="PTHR47074:SF48">
    <property type="entry name" value="POLYNUCLEOTIDYL TRANSFERASE, RIBONUCLEASE H-LIKE SUPERFAMILY PROTEIN"/>
    <property type="match status" value="1"/>
</dbReference>
<sequence length="172" mass="19094">MEDCPELVHGMQPTRWISLPMGCAKVNFDGANLHTQTATGIGGTCRNSEGECVAWQQHYREFEMSPEVAEAFATLDALQWARRQGWRDVIFEGDCMGVVKKIRANTRDLSPIETILSDIFSCFSFFNSVSFSFVRREGNHPAHLLAHSALLNLEGDGNPPPQVLDAVLADLI</sequence>
<protein>
    <recommendedName>
        <fullName evidence="1">RNase H type-1 domain-containing protein</fullName>
    </recommendedName>
</protein>
<dbReference type="PANTHER" id="PTHR47074">
    <property type="entry name" value="BNAC02G40300D PROTEIN"/>
    <property type="match status" value="1"/>
</dbReference>
<dbReference type="CDD" id="cd06222">
    <property type="entry name" value="RNase_H_like"/>
    <property type="match status" value="1"/>
</dbReference>
<dbReference type="EMBL" id="WHWC01000005">
    <property type="protein sequence ID" value="KAG8382442.1"/>
    <property type="molecule type" value="Genomic_DNA"/>
</dbReference>
<dbReference type="InterPro" id="IPR002156">
    <property type="entry name" value="RNaseH_domain"/>
</dbReference>
<organism evidence="2 3">
    <name type="scientific">Buddleja alternifolia</name>
    <dbReference type="NCBI Taxonomy" id="168488"/>
    <lineage>
        <taxon>Eukaryota</taxon>
        <taxon>Viridiplantae</taxon>
        <taxon>Streptophyta</taxon>
        <taxon>Embryophyta</taxon>
        <taxon>Tracheophyta</taxon>
        <taxon>Spermatophyta</taxon>
        <taxon>Magnoliopsida</taxon>
        <taxon>eudicotyledons</taxon>
        <taxon>Gunneridae</taxon>
        <taxon>Pentapetalae</taxon>
        <taxon>asterids</taxon>
        <taxon>lamiids</taxon>
        <taxon>Lamiales</taxon>
        <taxon>Scrophulariaceae</taxon>
        <taxon>Buddlejeae</taxon>
        <taxon>Buddleja</taxon>
    </lineage>
</organism>
<dbReference type="Pfam" id="PF13456">
    <property type="entry name" value="RVT_3"/>
    <property type="match status" value="1"/>
</dbReference>
<comment type="caution">
    <text evidence="2">The sequence shown here is derived from an EMBL/GenBank/DDBJ whole genome shotgun (WGS) entry which is preliminary data.</text>
</comment>
<keyword evidence="3" id="KW-1185">Reference proteome</keyword>